<comment type="caution">
    <text evidence="1">The sequence shown here is derived from an EMBL/GenBank/DDBJ whole genome shotgun (WGS) entry which is preliminary data.</text>
</comment>
<dbReference type="EMBL" id="LLXL01006913">
    <property type="protein sequence ID" value="PKK55751.1"/>
    <property type="molecule type" value="Genomic_DNA"/>
</dbReference>
<protein>
    <submittedName>
        <fullName evidence="1">Uncharacterized protein</fullName>
    </submittedName>
</protein>
<reference evidence="1 2" key="2">
    <citation type="submission" date="2017-10" db="EMBL/GenBank/DDBJ databases">
        <title>Extensive intraspecific genome diversity in a model arbuscular mycorrhizal fungus.</title>
        <authorList>
            <person name="Chen E.C.H."/>
            <person name="Morin E."/>
            <person name="Baudet D."/>
            <person name="Noel J."/>
            <person name="Ndikumana S."/>
            <person name="Charron P."/>
            <person name="St-Onge C."/>
            <person name="Giorgi J."/>
            <person name="Grigoriev I.V."/>
            <person name="Roux C."/>
            <person name="Martin F.M."/>
            <person name="Corradi N."/>
        </authorList>
    </citation>
    <scope>NUCLEOTIDE SEQUENCE [LARGE SCALE GENOMIC DNA]</scope>
    <source>
        <strain evidence="1 2">C2</strain>
    </source>
</reference>
<dbReference type="Proteomes" id="UP000233469">
    <property type="component" value="Unassembled WGS sequence"/>
</dbReference>
<accession>A0A2N1M276</accession>
<gene>
    <name evidence="1" type="ORF">RhiirC2_801600</name>
</gene>
<sequence length="107" mass="12044">EAISSRQLRDPGVPGVKWFNTFLKNNRFLSETGKPLLPRYLHKLEAVFAVVAHGAKNLSEAMTIASEALRHSPDNHASPAKNYTIVNYHKRGQPYDQAKAIKIFDEN</sequence>
<evidence type="ECO:0000313" key="2">
    <source>
        <dbReference type="Proteomes" id="UP000233469"/>
    </source>
</evidence>
<name>A0A2N1M276_9GLOM</name>
<dbReference type="AlphaFoldDB" id="A0A2N1M276"/>
<evidence type="ECO:0000313" key="1">
    <source>
        <dbReference type="EMBL" id="PKK55751.1"/>
    </source>
</evidence>
<feature type="non-terminal residue" evidence="1">
    <location>
        <position position="1"/>
    </location>
</feature>
<organism evidence="1 2">
    <name type="scientific">Rhizophagus irregularis</name>
    <dbReference type="NCBI Taxonomy" id="588596"/>
    <lineage>
        <taxon>Eukaryota</taxon>
        <taxon>Fungi</taxon>
        <taxon>Fungi incertae sedis</taxon>
        <taxon>Mucoromycota</taxon>
        <taxon>Glomeromycotina</taxon>
        <taxon>Glomeromycetes</taxon>
        <taxon>Glomerales</taxon>
        <taxon>Glomeraceae</taxon>
        <taxon>Rhizophagus</taxon>
    </lineage>
</organism>
<proteinExistence type="predicted"/>
<reference evidence="1 2" key="1">
    <citation type="submission" date="2016-04" db="EMBL/GenBank/DDBJ databases">
        <title>Genome analyses suggest a sexual origin of heterokaryosis in a supposedly ancient asexual fungus.</title>
        <authorList>
            <person name="Ropars J."/>
            <person name="Sedzielewska K."/>
            <person name="Noel J."/>
            <person name="Charron P."/>
            <person name="Farinelli L."/>
            <person name="Marton T."/>
            <person name="Kruger M."/>
            <person name="Pelin A."/>
            <person name="Brachmann A."/>
            <person name="Corradi N."/>
        </authorList>
    </citation>
    <scope>NUCLEOTIDE SEQUENCE [LARGE SCALE GENOMIC DNA]</scope>
    <source>
        <strain evidence="1 2">C2</strain>
    </source>
</reference>